<dbReference type="InterPro" id="IPR025997">
    <property type="entry name" value="SBP_2_dom"/>
</dbReference>
<dbReference type="PANTHER" id="PTHR30146">
    <property type="entry name" value="LACI-RELATED TRANSCRIPTIONAL REPRESSOR"/>
    <property type="match status" value="1"/>
</dbReference>
<keyword evidence="3" id="KW-1185">Reference proteome</keyword>
<gene>
    <name evidence="2" type="ORF">KZO38_01300</name>
</gene>
<comment type="caution">
    <text evidence="2">The sequence shown here is derived from an EMBL/GenBank/DDBJ whole genome shotgun (WGS) entry which is preliminary data.</text>
</comment>
<organism evidence="2 3">
    <name type="scientific">Hoylesella nanceiensis</name>
    <dbReference type="NCBI Taxonomy" id="425941"/>
    <lineage>
        <taxon>Bacteria</taxon>
        <taxon>Pseudomonadati</taxon>
        <taxon>Bacteroidota</taxon>
        <taxon>Bacteroidia</taxon>
        <taxon>Bacteroidales</taxon>
        <taxon>Prevotellaceae</taxon>
        <taxon>Hoylesella</taxon>
    </lineage>
</organism>
<evidence type="ECO:0000259" key="1">
    <source>
        <dbReference type="PROSITE" id="PS50932"/>
    </source>
</evidence>
<feature type="domain" description="HTH lacI-type" evidence="1">
    <location>
        <begin position="5"/>
        <end position="59"/>
    </location>
</feature>
<dbReference type="CDD" id="cd01392">
    <property type="entry name" value="HTH_LacI"/>
    <property type="match status" value="1"/>
</dbReference>
<dbReference type="SMART" id="SM00354">
    <property type="entry name" value="HTH_LACI"/>
    <property type="match status" value="1"/>
</dbReference>
<dbReference type="InterPro" id="IPR000843">
    <property type="entry name" value="HTH_LacI"/>
</dbReference>
<dbReference type="PROSITE" id="PS00356">
    <property type="entry name" value="HTH_LACI_1"/>
    <property type="match status" value="1"/>
</dbReference>
<proteinExistence type="predicted"/>
<dbReference type="EMBL" id="JAHXCT010000001">
    <property type="protein sequence ID" value="MBW4768407.1"/>
    <property type="molecule type" value="Genomic_DNA"/>
</dbReference>
<name>A0ABS6YA16_9BACT</name>
<dbReference type="RefSeq" id="WP_219479153.1">
    <property type="nucleotide sequence ID" value="NZ_JAHXCT010000001.1"/>
</dbReference>
<dbReference type="PROSITE" id="PS50932">
    <property type="entry name" value="HTH_LACI_2"/>
    <property type="match status" value="1"/>
</dbReference>
<protein>
    <submittedName>
        <fullName evidence="2">Substrate-binding domain-containing protein</fullName>
    </submittedName>
</protein>
<evidence type="ECO:0000313" key="2">
    <source>
        <dbReference type="EMBL" id="MBW4768407.1"/>
    </source>
</evidence>
<dbReference type="Pfam" id="PF00356">
    <property type="entry name" value="LacI"/>
    <property type="match status" value="1"/>
</dbReference>
<reference evidence="2 3" key="1">
    <citation type="submission" date="2021-07" db="EMBL/GenBank/DDBJ databases">
        <title>Genomic diversity and antimicrobial resistance of Prevotella spp. isolated from chronic lung disease airways.</title>
        <authorList>
            <person name="Webb K.A."/>
            <person name="Olagoke O.S."/>
            <person name="Baird T."/>
            <person name="Neill J."/>
            <person name="Pham A."/>
            <person name="Wells T.J."/>
            <person name="Ramsay K.A."/>
            <person name="Bell S.C."/>
            <person name="Sarovich D.S."/>
            <person name="Price E.P."/>
        </authorList>
    </citation>
    <scope>NUCLEOTIDE SEQUENCE [LARGE SCALE GENOMIC DNA]</scope>
    <source>
        <strain evidence="2 3">SCHI0011.S.12</strain>
    </source>
</reference>
<dbReference type="PANTHER" id="PTHR30146:SF144">
    <property type="entry name" value="LACI-FAMILY TRANSCRIPTION REGULATOR"/>
    <property type="match status" value="1"/>
</dbReference>
<dbReference type="Pfam" id="PF13407">
    <property type="entry name" value="Peripla_BP_4"/>
    <property type="match status" value="1"/>
</dbReference>
<dbReference type="Proteomes" id="UP000788426">
    <property type="component" value="Unassembled WGS sequence"/>
</dbReference>
<dbReference type="CDD" id="cd06307">
    <property type="entry name" value="PBP1_sugar_binding"/>
    <property type="match status" value="1"/>
</dbReference>
<evidence type="ECO:0000313" key="3">
    <source>
        <dbReference type="Proteomes" id="UP000788426"/>
    </source>
</evidence>
<accession>A0ABS6YA16</accession>
<sequence>MIEKIRIKDIALRAGVSVGTVDRVLHKRPNVSPKALEKVEKVLKEMNYQPNVYASALAYNKSYTFYLLIPDHGSETYWEEIEKGAYSAMEARRDFHINVKILYFKRFNEASYLEQAQKCLEAQPDGVIIVPSELDLTKKVTESFIAQHIPFVLLDSYMPDLKPLSFFGQDSLASGYFSAKMLMLLASNEKTIMLMKQTKNGRVTSKQQAHREVGFRHYMDEHFPKVNIVELNLPTEEDKGEYYKLLEDFFNKNQDVHHCITFNSKAHIVGEFLLHTNRRDVQIMGYDMVEKNIDCLKQGSISFLIAQHAYLQGYSCVDTLFKAIVLKAEVEPVNYMPIELISKENVNFYRRLQL</sequence>